<keyword evidence="6" id="KW-0675">Receptor</keyword>
<dbReference type="GO" id="GO:0007166">
    <property type="term" value="P:cell surface receptor signaling pathway"/>
    <property type="evidence" value="ECO:0007669"/>
    <property type="project" value="InterPro"/>
</dbReference>
<organism evidence="12 13">
    <name type="scientific">Knipowitschia caucasica</name>
    <name type="common">Caucasian dwarf goby</name>
    <name type="synonym">Pomatoschistus caucasicus</name>
    <dbReference type="NCBI Taxonomy" id="637954"/>
    <lineage>
        <taxon>Eukaryota</taxon>
        <taxon>Metazoa</taxon>
        <taxon>Chordata</taxon>
        <taxon>Craniata</taxon>
        <taxon>Vertebrata</taxon>
        <taxon>Euteleostomi</taxon>
        <taxon>Actinopterygii</taxon>
        <taxon>Neopterygii</taxon>
        <taxon>Teleostei</taxon>
        <taxon>Neoteleostei</taxon>
        <taxon>Acanthomorphata</taxon>
        <taxon>Gobiaria</taxon>
        <taxon>Gobiiformes</taxon>
        <taxon>Gobioidei</taxon>
        <taxon>Gobiidae</taxon>
        <taxon>Gobiinae</taxon>
        <taxon>Knipowitschia</taxon>
    </lineage>
</organism>
<dbReference type="PANTHER" id="PTHR45813:SF2">
    <property type="entry name" value="ADHESION G-PROTEIN COUPLED RECEPTOR F3"/>
    <property type="match status" value="1"/>
</dbReference>
<evidence type="ECO:0000256" key="5">
    <source>
        <dbReference type="ARBA" id="ARBA00023136"/>
    </source>
</evidence>
<evidence type="ECO:0000256" key="9">
    <source>
        <dbReference type="SAM" id="Phobius"/>
    </source>
</evidence>
<evidence type="ECO:0000259" key="11">
    <source>
        <dbReference type="PROSITE" id="PS50261"/>
    </source>
</evidence>
<dbReference type="PROSITE" id="PS50261">
    <property type="entry name" value="G_PROTEIN_RECEP_F2_4"/>
    <property type="match status" value="1"/>
</dbReference>
<dbReference type="Gene3D" id="4.10.1240.10">
    <property type="entry name" value="GPCR, family 2, extracellular hormone receptor domain"/>
    <property type="match status" value="1"/>
</dbReference>
<evidence type="ECO:0000256" key="3">
    <source>
        <dbReference type="ARBA" id="ARBA00022989"/>
    </source>
</evidence>
<gene>
    <name evidence="12" type="ORF">KC01_LOCUS16285</name>
</gene>
<feature type="transmembrane region" description="Helical" evidence="9">
    <location>
        <begin position="577"/>
        <end position="601"/>
    </location>
</feature>
<keyword evidence="3 9" id="KW-1133">Transmembrane helix</keyword>
<feature type="transmembrane region" description="Helical" evidence="9">
    <location>
        <begin position="704"/>
        <end position="727"/>
    </location>
</feature>
<feature type="domain" description="G-protein coupled receptors family 2 profile 2" evidence="11">
    <location>
        <begin position="584"/>
        <end position="728"/>
    </location>
</feature>
<evidence type="ECO:0000256" key="8">
    <source>
        <dbReference type="SAM" id="MobiDB-lite"/>
    </source>
</evidence>
<dbReference type="Pfam" id="PF00002">
    <property type="entry name" value="7tm_2"/>
    <property type="match status" value="1"/>
</dbReference>
<reference evidence="12 13" key="1">
    <citation type="submission" date="2024-04" db="EMBL/GenBank/DDBJ databases">
        <authorList>
            <person name="Waldvogel A.-M."/>
            <person name="Schoenle A."/>
        </authorList>
    </citation>
    <scope>NUCLEOTIDE SEQUENCE [LARGE SCALE GENOMIC DNA]</scope>
</reference>
<keyword evidence="13" id="KW-1185">Reference proteome</keyword>
<keyword evidence="7" id="KW-0807">Transducer</keyword>
<evidence type="ECO:0000256" key="4">
    <source>
        <dbReference type="ARBA" id="ARBA00023040"/>
    </source>
</evidence>
<dbReference type="InterPro" id="IPR036445">
    <property type="entry name" value="GPCR_2_extracell_dom_sf"/>
</dbReference>
<evidence type="ECO:0000256" key="10">
    <source>
        <dbReference type="SAM" id="SignalP"/>
    </source>
</evidence>
<dbReference type="GO" id="GO:0007189">
    <property type="term" value="P:adenylate cyclase-activating G protein-coupled receptor signaling pathway"/>
    <property type="evidence" value="ECO:0007669"/>
    <property type="project" value="TreeGrafter"/>
</dbReference>
<dbReference type="SUPFAM" id="SSF81321">
    <property type="entry name" value="Family A G protein-coupled receptor-like"/>
    <property type="match status" value="1"/>
</dbReference>
<dbReference type="InterPro" id="IPR000832">
    <property type="entry name" value="GPCR_2_secretin-like"/>
</dbReference>
<protein>
    <recommendedName>
        <fullName evidence="11">G-protein coupled receptors family 2 profile 2 domain-containing protein</fullName>
    </recommendedName>
</protein>
<evidence type="ECO:0000256" key="7">
    <source>
        <dbReference type="ARBA" id="ARBA00023224"/>
    </source>
</evidence>
<dbReference type="EMBL" id="OZ035839">
    <property type="protein sequence ID" value="CAL1586160.1"/>
    <property type="molecule type" value="Genomic_DNA"/>
</dbReference>
<name>A0AAV2K8C7_KNICA</name>
<sequence length="761" mass="84359">MLANGKMWTTGFHFLIGACVCFSTQLLPSSAESTQYVAELMVESNVTLEGQTILTILQNITGLKVQDGTTSYDVVINQTESVGECLVVGLETSCNCSEGYIWSNEVCYNYNCCRELTCNQNVSYLSPLCIPKVKIYVNGSVTMNEEEWASGHESILKSELERLNGYDSLNVTRSSSPVTFEVEYSVVFKTSTLQDVVDTLQTKLKAFISVQTLGMVEITPPPEEEVCYESYPYLKCTFGEATDRAGWNMSTTDKRFELNDGTVVKLNYYCTTREFPSCVAVTLQKVTGSWEGTYECGFSKGLVRHTAKAYLKVARLPDSILVTAEPITGDCSEKGSIESIPINVTATILNTTSSNTYKFTWKYNTMTGTAVSPHGDGKNLNYKFLVQMSCVKVPDAQIIFVQFENTLNQTKNSSVTVPVIYAGEKFCIEDSSNGDIWPKTPSGDTAVSTICPPGRVGYKERTCKGSVWEKVYDVCINEKLSEVSNAADDFLKGLGATEDVALDIFSELSTTSGGADGGDNIADVIASLYVLDVMAQASNVKMTEKVIPDLAKAASDMLNKTWEGKLIFVFNPLRKKVFMYFSSIVGYIIPILIVGSSYVYYRYTNKPYYGKETCWLTYERLLVGSLHSFLLPIGTILLSNIFSMTVVIVTLFKSSQNDSSKKDEKDTAKSIIKVILILAPVFGVTWSIGFYLVLYNRTDPLYEFFNYTFTIVNSFQGLFVLLTGFASEKKVKDELYKIVFGKKGSSDSTKNPTSTMYTKDK</sequence>
<keyword evidence="4" id="KW-0297">G-protein coupled receptor</keyword>
<evidence type="ECO:0000313" key="12">
    <source>
        <dbReference type="EMBL" id="CAL1586160.1"/>
    </source>
</evidence>
<evidence type="ECO:0000256" key="6">
    <source>
        <dbReference type="ARBA" id="ARBA00023170"/>
    </source>
</evidence>
<evidence type="ECO:0000256" key="2">
    <source>
        <dbReference type="ARBA" id="ARBA00022692"/>
    </source>
</evidence>
<dbReference type="Proteomes" id="UP001497482">
    <property type="component" value="Chromosome 17"/>
</dbReference>
<dbReference type="AlphaFoldDB" id="A0AAV2K8C7"/>
<evidence type="ECO:0000256" key="1">
    <source>
        <dbReference type="ARBA" id="ARBA00004141"/>
    </source>
</evidence>
<dbReference type="GO" id="GO:0004930">
    <property type="term" value="F:G protein-coupled receptor activity"/>
    <property type="evidence" value="ECO:0007669"/>
    <property type="project" value="UniProtKB-KW"/>
</dbReference>
<feature type="transmembrane region" description="Helical" evidence="9">
    <location>
        <begin position="629"/>
        <end position="651"/>
    </location>
</feature>
<feature type="transmembrane region" description="Helical" evidence="9">
    <location>
        <begin position="671"/>
        <end position="692"/>
    </location>
</feature>
<dbReference type="InterPro" id="IPR017981">
    <property type="entry name" value="GPCR_2-like_7TM"/>
</dbReference>
<dbReference type="GO" id="GO:0016020">
    <property type="term" value="C:membrane"/>
    <property type="evidence" value="ECO:0007669"/>
    <property type="project" value="UniProtKB-SubCell"/>
</dbReference>
<feature type="chain" id="PRO_5043842009" description="G-protein coupled receptors family 2 profile 2 domain-containing protein" evidence="10">
    <location>
        <begin position="32"/>
        <end position="761"/>
    </location>
</feature>
<dbReference type="Gene3D" id="1.20.1070.10">
    <property type="entry name" value="Rhodopsin 7-helix transmembrane proteins"/>
    <property type="match status" value="1"/>
</dbReference>
<comment type="subcellular location">
    <subcellularLocation>
        <location evidence="1">Membrane</location>
        <topology evidence="1">Multi-pass membrane protein</topology>
    </subcellularLocation>
</comment>
<proteinExistence type="predicted"/>
<keyword evidence="10" id="KW-0732">Signal</keyword>
<accession>A0AAV2K8C7</accession>
<keyword evidence="5 9" id="KW-0472">Membrane</keyword>
<dbReference type="PANTHER" id="PTHR45813">
    <property type="entry name" value="IG-LIKE DOMAIN-CONTAINING PROTEIN"/>
    <property type="match status" value="1"/>
</dbReference>
<feature type="signal peptide" evidence="10">
    <location>
        <begin position="1"/>
        <end position="31"/>
    </location>
</feature>
<dbReference type="InterPro" id="IPR051587">
    <property type="entry name" value="Adhesion_GPCR"/>
</dbReference>
<feature type="region of interest" description="Disordered" evidence="8">
    <location>
        <begin position="742"/>
        <end position="761"/>
    </location>
</feature>
<dbReference type="PROSITE" id="PS51257">
    <property type="entry name" value="PROKAR_LIPOPROTEIN"/>
    <property type="match status" value="1"/>
</dbReference>
<keyword evidence="2 9" id="KW-0812">Transmembrane</keyword>
<feature type="compositionally biased region" description="Polar residues" evidence="8">
    <location>
        <begin position="746"/>
        <end position="761"/>
    </location>
</feature>
<evidence type="ECO:0000313" key="13">
    <source>
        <dbReference type="Proteomes" id="UP001497482"/>
    </source>
</evidence>